<dbReference type="FunFam" id="2.102.10.10:FF:000016">
    <property type="entry name" value="Nitrite reductase/ring-hydroxylating ferredoxin subunit"/>
    <property type="match status" value="1"/>
</dbReference>
<dbReference type="PRINTS" id="PR00162">
    <property type="entry name" value="RIESKE"/>
</dbReference>
<dbReference type="SUPFAM" id="SSF50022">
    <property type="entry name" value="ISP domain"/>
    <property type="match status" value="1"/>
</dbReference>
<evidence type="ECO:0000256" key="7">
    <source>
        <dbReference type="ARBA" id="ARBA00023157"/>
    </source>
</evidence>
<keyword evidence="5" id="KW-0408">Iron</keyword>
<dbReference type="Pfam" id="PF00355">
    <property type="entry name" value="Rieske"/>
    <property type="match status" value="1"/>
</dbReference>
<keyword evidence="3" id="KW-0001">2Fe-2S</keyword>
<keyword evidence="4" id="KW-0479">Metal-binding</keyword>
<dbReference type="InterPro" id="IPR036922">
    <property type="entry name" value="Rieske_2Fe-2S_sf"/>
</dbReference>
<proteinExistence type="predicted"/>
<feature type="domain" description="Rieske" evidence="11">
    <location>
        <begin position="86"/>
        <end position="178"/>
    </location>
</feature>
<evidence type="ECO:0000256" key="2">
    <source>
        <dbReference type="ARBA" id="ARBA00015816"/>
    </source>
</evidence>
<evidence type="ECO:0000256" key="5">
    <source>
        <dbReference type="ARBA" id="ARBA00023004"/>
    </source>
</evidence>
<reference evidence="12 13" key="1">
    <citation type="submission" date="2019-06" db="EMBL/GenBank/DDBJ databases">
        <title>Sequencing the genomes of 1000 actinobacteria strains.</title>
        <authorList>
            <person name="Klenk H.-P."/>
        </authorList>
    </citation>
    <scope>NUCLEOTIDE SEQUENCE [LARGE SCALE GENOMIC DNA]</scope>
    <source>
        <strain evidence="12 13">DSM 41695</strain>
    </source>
</reference>
<dbReference type="InterPro" id="IPR014349">
    <property type="entry name" value="Rieske_Fe-S_prot"/>
</dbReference>
<accession>A0A561TP75</accession>
<sequence length="179" mass="16767">MTSTSFQHSPEFPAPPAGGGALGGPARRTVVAAAGAAGLAVALTACGGSGDDASGSSADSGTAGGSPDDAGTSGGGSDGGDAAAGAALASTADIPEGGGKVFADRKVVVTQPTAGEFKAFSATCTHQGCAVKSIADGVINCPCHNSNFSITDGSVQSGPATTPLPSVEITVSGDSITLA</sequence>
<comment type="caution">
    <text evidence="12">The sequence shown here is derived from an EMBL/GenBank/DDBJ whole genome shotgun (WGS) entry which is preliminary data.</text>
</comment>
<name>A0A561TP75_9ACTN</name>
<comment type="function">
    <text evidence="1">Iron-sulfur subunit of the cytochrome bc1 complex, an essential component of the respiratory electron transport chain required for ATP synthesis. The bc1 complex catalyzes the oxidation of menaquinol and the reduction of cytochrome c in the respiratory chain. The bc1 complex operates through a Q-cycle mechanism that couples electron transfer to generation of the proton gradient that drives ATP synthesis.</text>
</comment>
<organism evidence="12 13">
    <name type="scientific">Streptomyces capillispiralis</name>
    <dbReference type="NCBI Taxonomy" id="68182"/>
    <lineage>
        <taxon>Bacteria</taxon>
        <taxon>Bacillati</taxon>
        <taxon>Actinomycetota</taxon>
        <taxon>Actinomycetes</taxon>
        <taxon>Kitasatosporales</taxon>
        <taxon>Streptomycetaceae</taxon>
        <taxon>Streptomyces</taxon>
    </lineage>
</organism>
<gene>
    <name evidence="12" type="ORF">FHX78_115931</name>
</gene>
<evidence type="ECO:0000256" key="10">
    <source>
        <dbReference type="SAM" id="MobiDB-lite"/>
    </source>
</evidence>
<feature type="region of interest" description="Disordered" evidence="10">
    <location>
        <begin position="48"/>
        <end position="88"/>
    </location>
</feature>
<keyword evidence="7" id="KW-1015">Disulfide bond</keyword>
<dbReference type="Proteomes" id="UP000316603">
    <property type="component" value="Unassembled WGS sequence"/>
</dbReference>
<protein>
    <recommendedName>
        <fullName evidence="2">Cytochrome bc1 complex Rieske iron-sulfur subunit</fullName>
    </recommendedName>
    <alternativeName>
        <fullName evidence="8">Cytochrome bc1 reductase complex subunit QcrA</fullName>
    </alternativeName>
</protein>
<evidence type="ECO:0000313" key="12">
    <source>
        <dbReference type="EMBL" id="TWF88890.1"/>
    </source>
</evidence>
<dbReference type="CDD" id="cd03467">
    <property type="entry name" value="Rieske"/>
    <property type="match status" value="1"/>
</dbReference>
<dbReference type="GO" id="GO:0004497">
    <property type="term" value="F:monooxygenase activity"/>
    <property type="evidence" value="ECO:0007669"/>
    <property type="project" value="UniProtKB-ARBA"/>
</dbReference>
<evidence type="ECO:0000256" key="9">
    <source>
        <dbReference type="ARBA" id="ARBA00034078"/>
    </source>
</evidence>
<dbReference type="GO" id="GO:0051537">
    <property type="term" value="F:2 iron, 2 sulfur cluster binding"/>
    <property type="evidence" value="ECO:0007669"/>
    <property type="project" value="UniProtKB-KW"/>
</dbReference>
<dbReference type="GO" id="GO:0016705">
    <property type="term" value="F:oxidoreductase activity, acting on paired donors, with incorporation or reduction of molecular oxygen"/>
    <property type="evidence" value="ECO:0007669"/>
    <property type="project" value="UniProtKB-ARBA"/>
</dbReference>
<dbReference type="GO" id="GO:0046872">
    <property type="term" value="F:metal ion binding"/>
    <property type="evidence" value="ECO:0007669"/>
    <property type="project" value="UniProtKB-KW"/>
</dbReference>
<dbReference type="InterPro" id="IPR017941">
    <property type="entry name" value="Rieske_2Fe-2S"/>
</dbReference>
<evidence type="ECO:0000256" key="3">
    <source>
        <dbReference type="ARBA" id="ARBA00022714"/>
    </source>
</evidence>
<dbReference type="Gene3D" id="2.102.10.10">
    <property type="entry name" value="Rieske [2Fe-2S] iron-sulphur domain"/>
    <property type="match status" value="1"/>
</dbReference>
<dbReference type="InterPro" id="IPR006311">
    <property type="entry name" value="TAT_signal"/>
</dbReference>
<comment type="cofactor">
    <cofactor evidence="9">
        <name>[2Fe-2S] cluster</name>
        <dbReference type="ChEBI" id="CHEBI:190135"/>
    </cofactor>
</comment>
<dbReference type="OrthoDB" id="25106at2"/>
<keyword evidence="6" id="KW-0411">Iron-sulfur</keyword>
<evidence type="ECO:0000256" key="8">
    <source>
        <dbReference type="ARBA" id="ARBA00029586"/>
    </source>
</evidence>
<dbReference type="AlphaFoldDB" id="A0A561TP75"/>
<evidence type="ECO:0000256" key="6">
    <source>
        <dbReference type="ARBA" id="ARBA00023014"/>
    </source>
</evidence>
<dbReference type="GO" id="GO:0016020">
    <property type="term" value="C:membrane"/>
    <property type="evidence" value="ECO:0007669"/>
    <property type="project" value="InterPro"/>
</dbReference>
<evidence type="ECO:0000313" key="13">
    <source>
        <dbReference type="Proteomes" id="UP000316603"/>
    </source>
</evidence>
<dbReference type="EMBL" id="VIWV01000001">
    <property type="protein sequence ID" value="TWF88890.1"/>
    <property type="molecule type" value="Genomic_DNA"/>
</dbReference>
<dbReference type="InterPro" id="IPR005805">
    <property type="entry name" value="Rieske_Fe-S_prot_C"/>
</dbReference>
<dbReference type="PANTHER" id="PTHR10134">
    <property type="entry name" value="CYTOCHROME B-C1 COMPLEX SUBUNIT RIESKE, MITOCHONDRIAL"/>
    <property type="match status" value="1"/>
</dbReference>
<feature type="compositionally biased region" description="Low complexity" evidence="10">
    <location>
        <begin position="48"/>
        <end position="71"/>
    </location>
</feature>
<dbReference type="RefSeq" id="WP_145870490.1">
    <property type="nucleotide sequence ID" value="NZ_BNCE01000009.1"/>
</dbReference>
<keyword evidence="13" id="KW-1185">Reference proteome</keyword>
<evidence type="ECO:0000256" key="1">
    <source>
        <dbReference type="ARBA" id="ARBA00002494"/>
    </source>
</evidence>
<evidence type="ECO:0000259" key="11">
    <source>
        <dbReference type="PROSITE" id="PS51296"/>
    </source>
</evidence>
<dbReference type="PROSITE" id="PS51318">
    <property type="entry name" value="TAT"/>
    <property type="match status" value="1"/>
</dbReference>
<feature type="region of interest" description="Disordered" evidence="10">
    <location>
        <begin position="1"/>
        <end position="25"/>
    </location>
</feature>
<evidence type="ECO:0000256" key="4">
    <source>
        <dbReference type="ARBA" id="ARBA00022723"/>
    </source>
</evidence>
<dbReference type="PROSITE" id="PS51296">
    <property type="entry name" value="RIESKE"/>
    <property type="match status" value="1"/>
</dbReference>